<dbReference type="GO" id="GO:0005634">
    <property type="term" value="C:nucleus"/>
    <property type="evidence" value="ECO:0007669"/>
    <property type="project" value="TreeGrafter"/>
</dbReference>
<dbReference type="SUPFAM" id="SSF82199">
    <property type="entry name" value="SET domain"/>
    <property type="match status" value="1"/>
</dbReference>
<feature type="compositionally biased region" description="Polar residues" evidence="5">
    <location>
        <begin position="8"/>
        <end position="21"/>
    </location>
</feature>
<dbReference type="Gene3D" id="6.10.140.2220">
    <property type="match status" value="1"/>
</dbReference>
<dbReference type="Gene3D" id="2.30.29.30">
    <property type="entry name" value="Pleckstrin-homology domain (PH domain)/Phosphotyrosine-binding domain (PTB)"/>
    <property type="match status" value="2"/>
</dbReference>
<evidence type="ECO:0008006" key="11">
    <source>
        <dbReference type="Google" id="ProtNLM"/>
    </source>
</evidence>
<keyword evidence="10" id="KW-1185">Reference proteome</keyword>
<name>A0A8H4VXH3_9HELO</name>
<dbReference type="PROSITE" id="PS50003">
    <property type="entry name" value="PH_DOMAIN"/>
    <property type="match status" value="2"/>
</dbReference>
<dbReference type="Gene3D" id="2.170.270.10">
    <property type="entry name" value="SET domain"/>
    <property type="match status" value="1"/>
</dbReference>
<dbReference type="Pfam" id="PF00169">
    <property type="entry name" value="PH"/>
    <property type="match status" value="2"/>
</dbReference>
<accession>A0A8H4VXH3</accession>
<feature type="domain" description="SET" evidence="7">
    <location>
        <begin position="469"/>
        <end position="714"/>
    </location>
</feature>
<evidence type="ECO:0000256" key="5">
    <source>
        <dbReference type="SAM" id="MobiDB-lite"/>
    </source>
</evidence>
<evidence type="ECO:0000259" key="6">
    <source>
        <dbReference type="PROSITE" id="PS50003"/>
    </source>
</evidence>
<evidence type="ECO:0000259" key="7">
    <source>
        <dbReference type="PROSITE" id="PS50280"/>
    </source>
</evidence>
<organism evidence="9 10">
    <name type="scientific">Cudoniella acicularis</name>
    <dbReference type="NCBI Taxonomy" id="354080"/>
    <lineage>
        <taxon>Eukaryota</taxon>
        <taxon>Fungi</taxon>
        <taxon>Dikarya</taxon>
        <taxon>Ascomycota</taxon>
        <taxon>Pezizomycotina</taxon>
        <taxon>Leotiomycetes</taxon>
        <taxon>Helotiales</taxon>
        <taxon>Tricladiaceae</taxon>
        <taxon>Cudoniella</taxon>
    </lineage>
</organism>
<dbReference type="Pfam" id="PF00856">
    <property type="entry name" value="SET"/>
    <property type="match status" value="1"/>
</dbReference>
<dbReference type="SUPFAM" id="SSF50729">
    <property type="entry name" value="PH domain-like"/>
    <property type="match status" value="2"/>
</dbReference>
<dbReference type="PANTHER" id="PTHR12197">
    <property type="entry name" value="HISTONE-LYSINE N-METHYLTRANSFERASE SMYD"/>
    <property type="match status" value="1"/>
</dbReference>
<proteinExistence type="predicted"/>
<dbReference type="FunFam" id="2.30.29.30:FF:000286">
    <property type="entry name" value="PH-protein kinase domain containing protein"/>
    <property type="match status" value="1"/>
</dbReference>
<feature type="domain" description="PH" evidence="6">
    <location>
        <begin position="299"/>
        <end position="398"/>
    </location>
</feature>
<evidence type="ECO:0000256" key="4">
    <source>
        <dbReference type="PROSITE-ProRule" id="PRU00134"/>
    </source>
</evidence>
<dbReference type="AlphaFoldDB" id="A0A8H4VXH3"/>
<keyword evidence="2 4" id="KW-0863">Zinc-finger</keyword>
<dbReference type="OrthoDB" id="2157866at2759"/>
<evidence type="ECO:0000313" key="9">
    <source>
        <dbReference type="EMBL" id="KAF4626186.1"/>
    </source>
</evidence>
<protein>
    <recommendedName>
        <fullName evidence="11">Suppressor of anucleate metulae protein B</fullName>
    </recommendedName>
</protein>
<dbReference type="InterPro" id="IPR046341">
    <property type="entry name" value="SET_dom_sf"/>
</dbReference>
<dbReference type="SMART" id="SM00317">
    <property type="entry name" value="SET"/>
    <property type="match status" value="1"/>
</dbReference>
<gene>
    <name evidence="9" type="ORF">G7Y89_g11979</name>
</gene>
<dbReference type="Pfam" id="PF01753">
    <property type="entry name" value="zf-MYND"/>
    <property type="match status" value="1"/>
</dbReference>
<evidence type="ECO:0000313" key="10">
    <source>
        <dbReference type="Proteomes" id="UP000566819"/>
    </source>
</evidence>
<keyword evidence="3" id="KW-0862">Zinc</keyword>
<dbReference type="InterPro" id="IPR001214">
    <property type="entry name" value="SET_dom"/>
</dbReference>
<dbReference type="CDD" id="cd20071">
    <property type="entry name" value="SET_SMYD"/>
    <property type="match status" value="1"/>
</dbReference>
<dbReference type="InterPro" id="IPR001849">
    <property type="entry name" value="PH_domain"/>
</dbReference>
<evidence type="ECO:0000256" key="1">
    <source>
        <dbReference type="ARBA" id="ARBA00022723"/>
    </source>
</evidence>
<feature type="region of interest" description="Disordered" evidence="5">
    <location>
        <begin position="1"/>
        <end position="21"/>
    </location>
</feature>
<evidence type="ECO:0000256" key="2">
    <source>
        <dbReference type="ARBA" id="ARBA00022771"/>
    </source>
</evidence>
<reference evidence="9 10" key="1">
    <citation type="submission" date="2020-03" db="EMBL/GenBank/DDBJ databases">
        <title>Draft Genome Sequence of Cudoniella acicularis.</title>
        <authorList>
            <person name="Buettner E."/>
            <person name="Kellner H."/>
        </authorList>
    </citation>
    <scope>NUCLEOTIDE SEQUENCE [LARGE SCALE GENOMIC DNA]</scope>
    <source>
        <strain evidence="9 10">DSM 108380</strain>
    </source>
</reference>
<keyword evidence="1" id="KW-0479">Metal-binding</keyword>
<feature type="domain" description="PH" evidence="6">
    <location>
        <begin position="69"/>
        <end position="166"/>
    </location>
</feature>
<dbReference type="SMART" id="SM00233">
    <property type="entry name" value="PH"/>
    <property type="match status" value="2"/>
</dbReference>
<feature type="domain" description="MYND-type" evidence="8">
    <location>
        <begin position="516"/>
        <end position="572"/>
    </location>
</feature>
<dbReference type="Proteomes" id="UP000566819">
    <property type="component" value="Unassembled WGS sequence"/>
</dbReference>
<dbReference type="PANTHER" id="PTHR12197:SF251">
    <property type="entry name" value="EG:BACR7C10.4 PROTEIN"/>
    <property type="match status" value="1"/>
</dbReference>
<dbReference type="InterPro" id="IPR002893">
    <property type="entry name" value="Znf_MYND"/>
</dbReference>
<dbReference type="EMBL" id="JAAMPI010001204">
    <property type="protein sequence ID" value="KAF4626186.1"/>
    <property type="molecule type" value="Genomic_DNA"/>
</dbReference>
<dbReference type="SUPFAM" id="SSF144232">
    <property type="entry name" value="HIT/MYND zinc finger-like"/>
    <property type="match status" value="1"/>
</dbReference>
<dbReference type="InterPro" id="IPR050869">
    <property type="entry name" value="H3K4_H4K5_MeTrfase"/>
</dbReference>
<dbReference type="CDD" id="cd13299">
    <property type="entry name" value="PH2_PH_fungal"/>
    <property type="match status" value="1"/>
</dbReference>
<dbReference type="PROSITE" id="PS50280">
    <property type="entry name" value="SET"/>
    <property type="match status" value="1"/>
</dbReference>
<dbReference type="InterPro" id="IPR011993">
    <property type="entry name" value="PH-like_dom_sf"/>
</dbReference>
<dbReference type="GO" id="GO:0008270">
    <property type="term" value="F:zinc ion binding"/>
    <property type="evidence" value="ECO:0007669"/>
    <property type="project" value="UniProtKB-KW"/>
</dbReference>
<sequence>MMADVQVAPTQEASQPRQIPQRTAALQIAPSSAVSLPPPPSSASRIRHSHLALDTFSPVNQNGSFEFDRVLKSGYVQKRTRKTKTWKPIFLVLRPNSLSIYKDQNEDKLRQKIHLSDLTAVAFLKDPKHKRQNVFGLFSPSRNYHLEAASRKDAEQWVELIRQEARIEEEEEEMLLASPGSNPTGFERAMRFRNEQRHLQEERFGSSSPEPMDPIPKLSRNQATLAASRRLSHTIEYSGNELASHSDMSDGDMMRAAGASSLSIPEESLAVQPPATRSMMGARNASQMSGFNLEMDPERVVWQGYLLYLKMKGGVRQWKDLWAVIRPRNIALYKNDSEYSPILLIPLSTVINAVEIDPVSRTKRHCLQVITEEKSYKFCAHDEDTLDKSLGAVKSLLAKRKEGVVLALVLAHVDERIMLFETLTLPMLGGQCWPLLAHAFQEGPRLRRILLMDRTSKLNQSLSDNTNPIKLEIKELTTSHGGLGLITEENISTAEDIIYKKPMLLIADDNHLKTTCDNCFQWLGSEIDTNNPFTTAQQSKPTLLKCGGCKVVWYCSKSCQQKAWKHHHKPECKIFVQQEKIDVILRATVRLLLNRRVGIIDDKEWSALTGLLSHIERYMEQGDMLQQALLETEKWNGWSEADVVFKETYCRIKLNCITILTLENEGLGIGLDPLASMINHSCEPNAYCFFEGPRCRIRSLQSIAAGEEITISYINNNAPIYARQIILKYQWFFTCICQKCTSAASNNPPNIPEGYTTDSLSLLDRLATRTDSSQHPENTESAIQQIISDISSSSERWPSHIQPLPILHSQLADGYYRQRNFGKEAYYLLHVCFVSDPVLFPSRVHPSRVRNLFMLTLALKQLAKNGSTAVPEIPLKDFELGLVYKYCMLKVVGDAKVGFGPDSELWKTLNRTLIEEAGMVGEPKAIIARMMTGQFQEDFHELLKRLLAWAVLILLARVC</sequence>
<dbReference type="Gene3D" id="1.10.220.160">
    <property type="match status" value="1"/>
</dbReference>
<dbReference type="CDD" id="cd13298">
    <property type="entry name" value="PH1_PH_fungal"/>
    <property type="match status" value="1"/>
</dbReference>
<evidence type="ECO:0000256" key="3">
    <source>
        <dbReference type="ARBA" id="ARBA00022833"/>
    </source>
</evidence>
<comment type="caution">
    <text evidence="9">The sequence shown here is derived from an EMBL/GenBank/DDBJ whole genome shotgun (WGS) entry which is preliminary data.</text>
</comment>
<evidence type="ECO:0000259" key="8">
    <source>
        <dbReference type="PROSITE" id="PS50865"/>
    </source>
</evidence>
<dbReference type="PROSITE" id="PS50865">
    <property type="entry name" value="ZF_MYND_2"/>
    <property type="match status" value="1"/>
</dbReference>